<proteinExistence type="predicted"/>
<evidence type="ECO:0000313" key="1">
    <source>
        <dbReference type="EMBL" id="ERJ74936.1"/>
    </source>
</evidence>
<sequence length="41" mass="4834">MSCQPAFIHMDKNIRLMNFLIFLKYYFYKAAITSAKKDSAI</sequence>
<name>U2IM15_9STRE</name>
<gene>
    <name evidence="1" type="ORF">HMPREF1557_01362</name>
</gene>
<evidence type="ECO:0000313" key="2">
    <source>
        <dbReference type="Proteomes" id="UP000016617"/>
    </source>
</evidence>
<dbReference type="PATRIC" id="fig|1227275.3.peg.1211"/>
<reference evidence="1 2" key="1">
    <citation type="submission" date="2013-06" db="EMBL/GenBank/DDBJ databases">
        <authorList>
            <person name="Weinstock G."/>
            <person name="Sodergren E."/>
            <person name="Lobos E.A."/>
            <person name="Fulton L."/>
            <person name="Fulton R."/>
            <person name="Courtney L."/>
            <person name="Fronick C."/>
            <person name="O'Laughlin M."/>
            <person name="Godfrey J."/>
            <person name="Wilson R.M."/>
            <person name="Miner T."/>
            <person name="Farmer C."/>
            <person name="Delehaunty K."/>
            <person name="Cordes M."/>
            <person name="Minx P."/>
            <person name="Tomlinson C."/>
            <person name="Chen J."/>
            <person name="Wollam A."/>
            <person name="Pepin K.H."/>
            <person name="Bhonagiri V."/>
            <person name="Zhang X."/>
            <person name="Warren W."/>
            <person name="Mitreva M."/>
            <person name="Mardis E.R."/>
            <person name="Wilson R.K."/>
        </authorList>
    </citation>
    <scope>NUCLEOTIDE SEQUENCE [LARGE SCALE GENOMIC DNA]</scope>
    <source>
        <strain evidence="1 2">W1703</strain>
    </source>
</reference>
<dbReference type="AlphaFoldDB" id="U2IM15"/>
<organism evidence="1 2">
    <name type="scientific">Streptococcus sobrinus W1703</name>
    <dbReference type="NCBI Taxonomy" id="1227275"/>
    <lineage>
        <taxon>Bacteria</taxon>
        <taxon>Bacillati</taxon>
        <taxon>Bacillota</taxon>
        <taxon>Bacilli</taxon>
        <taxon>Lactobacillales</taxon>
        <taxon>Streptococcaceae</taxon>
        <taxon>Streptococcus</taxon>
    </lineage>
</organism>
<dbReference type="Proteomes" id="UP000016617">
    <property type="component" value="Unassembled WGS sequence"/>
</dbReference>
<comment type="caution">
    <text evidence="1">The sequence shown here is derived from an EMBL/GenBank/DDBJ whole genome shotgun (WGS) entry which is preliminary data.</text>
</comment>
<dbReference type="EMBL" id="AWVA01000083">
    <property type="protein sequence ID" value="ERJ74936.1"/>
    <property type="molecule type" value="Genomic_DNA"/>
</dbReference>
<protein>
    <submittedName>
        <fullName evidence="1">Uncharacterized protein</fullName>
    </submittedName>
</protein>
<accession>U2IM15</accession>
<dbReference type="HOGENOM" id="CLU_3277549_0_0_9"/>